<evidence type="ECO:0000256" key="10">
    <source>
        <dbReference type="ARBA" id="ARBA00022692"/>
    </source>
</evidence>
<dbReference type="GO" id="GO:0005886">
    <property type="term" value="C:plasma membrane"/>
    <property type="evidence" value="ECO:0007669"/>
    <property type="project" value="UniProtKB-SubCell"/>
</dbReference>
<dbReference type="GO" id="GO:0030244">
    <property type="term" value="P:cellulose biosynthetic process"/>
    <property type="evidence" value="ECO:0007669"/>
    <property type="project" value="UniProtKB-KW"/>
</dbReference>
<dbReference type="Proteomes" id="UP000293433">
    <property type="component" value="Unassembled WGS sequence"/>
</dbReference>
<dbReference type="UniPathway" id="UPA00694"/>
<dbReference type="InterPro" id="IPR003920">
    <property type="entry name" value="Cell_synth_B"/>
</dbReference>
<evidence type="ECO:0000256" key="7">
    <source>
        <dbReference type="ARBA" id="ARBA00022475"/>
    </source>
</evidence>
<keyword evidence="15" id="KW-0732">Signal</keyword>
<keyword evidence="10 15" id="KW-0812">Transmembrane</keyword>
<evidence type="ECO:0000256" key="2">
    <source>
        <dbReference type="ARBA" id="ARBA00004377"/>
    </source>
</evidence>
<proteinExistence type="inferred from homology"/>
<comment type="function">
    <text evidence="1 15">Binds the cellulose synthase activator, bis-(3'-5') cyclic diguanylic acid (c-di-GMP).</text>
</comment>
<comment type="subunit">
    <text evidence="5 15">Tightly associated with the cellulose synthase catalytic subunit.</text>
</comment>
<dbReference type="PANTHER" id="PTHR39083:SF1">
    <property type="entry name" value="CYCLIC DI-GMP-BINDING PROTEIN"/>
    <property type="match status" value="1"/>
</dbReference>
<evidence type="ECO:0000256" key="3">
    <source>
        <dbReference type="ARBA" id="ARBA00005186"/>
    </source>
</evidence>
<dbReference type="OrthoDB" id="9806702at2"/>
<sequence>MPDLRSTSRVRPRQLAVLLAALGASLAPLQSTPAAGTTGPAPMVGNASLSLAQASSVADHVIDQALATPTGAGPADTSVRTQQFLLRDLGLQTPIELRGIDQSVYLPLSVRLDETVQKARLRLNYTFSPGLLPDLSQIKVFINDEVLGTVPAVKGKLGSPQTLDIDLDPRYFTEYAKLRLQFIGHYTMDCEYPFHTSLWAQVSNQSVLELTTRRLPLRNDLSLLPTPFFDVRDASRVRLPFVMAGTPPLDVVRSAGVLSSWFGAMASYRGADFPVSDKLPAGHSIVLATNEHRPTGVEIPQVEAPTLKMVDHPSDPGAKVLLVMGRDAAQLSQAVDALVLGQAALSGEQASVGKVELPARLAAHDAPNIVKTGTVLKLGQLVGNAQALQVTGTTLPVIRMPLRLPADTFAWRTEGVPIELRYRYTPPAQLGTARLAVQINDQLVESFLLRPAGATNSQSQRMLLPFLEIGGTFDRQALIVPAFQLGSTNELQFRFEIPPVESSRCRDTVLVSQASIDADSTIDLRNLEHYATLPNLAMYANSGFPFTKFADLAETALVLPDVPGTQVIETALGLLGQMGAATGVAGTRVQVIGASQVKTVADRDLLVIATGDAPAPLDGWRQALPSHLDGDARGNAPLTRFSDTASEWFTGALPRKYPGTAWAEWKSEGPLAALMAFESPLSAGRSVVALQATDPAVLGAMRAAMLDPGKVAGMQGDLVLLRGAQMEAFRVGDVYQVGDLRWWRWMWFQMRGHPLLLVALVGLISLLLALTIYRALRARAERRVQGES</sequence>
<dbReference type="PRINTS" id="PR01440">
    <property type="entry name" value="CELLSNTHASEB"/>
</dbReference>
<evidence type="ECO:0000256" key="9">
    <source>
        <dbReference type="ARBA" id="ARBA00022636"/>
    </source>
</evidence>
<dbReference type="RefSeq" id="WP_130480048.1">
    <property type="nucleotide sequence ID" value="NZ_SGWV01000007.1"/>
</dbReference>
<dbReference type="EMBL" id="SGWV01000007">
    <property type="protein sequence ID" value="RZS57831.1"/>
    <property type="molecule type" value="Genomic_DNA"/>
</dbReference>
<feature type="signal peptide" evidence="15">
    <location>
        <begin position="1"/>
        <end position="29"/>
    </location>
</feature>
<dbReference type="Pfam" id="PF03170">
    <property type="entry name" value="BcsB"/>
    <property type="match status" value="1"/>
</dbReference>
<dbReference type="InterPro" id="IPR018513">
    <property type="entry name" value="Cell_synthase_bac"/>
</dbReference>
<reference evidence="16 17" key="1">
    <citation type="submission" date="2019-02" db="EMBL/GenBank/DDBJ databases">
        <title>Genomic Encyclopedia of Type Strains, Phase IV (KMG-IV): sequencing the most valuable type-strain genomes for metagenomic binning, comparative biology and taxonomic classification.</title>
        <authorList>
            <person name="Goeker M."/>
        </authorList>
    </citation>
    <scope>NUCLEOTIDE SEQUENCE [LARGE SCALE GENOMIC DNA]</scope>
    <source>
        <strain evidence="16 17">DSM 10617</strain>
    </source>
</reference>
<feature type="chain" id="PRO_5021039872" description="Cyclic di-GMP-binding protein" evidence="15">
    <location>
        <begin position="30"/>
        <end position="788"/>
    </location>
</feature>
<dbReference type="PANTHER" id="PTHR39083">
    <property type="entry name" value="CYCLIC DI-GMP-BINDING PROTEIN"/>
    <property type="match status" value="1"/>
</dbReference>
<gene>
    <name evidence="16" type="ORF">EV685_0104</name>
</gene>
<dbReference type="Gene3D" id="2.60.120.260">
    <property type="entry name" value="Galactose-binding domain-like"/>
    <property type="match status" value="2"/>
</dbReference>
<organism evidence="16 17">
    <name type="scientific">Sphaerotilus mobilis</name>
    <dbReference type="NCBI Taxonomy" id="47994"/>
    <lineage>
        <taxon>Bacteria</taxon>
        <taxon>Pseudomonadati</taxon>
        <taxon>Pseudomonadota</taxon>
        <taxon>Betaproteobacteria</taxon>
        <taxon>Burkholderiales</taxon>
        <taxon>Sphaerotilaceae</taxon>
        <taxon>Sphaerotilus</taxon>
    </lineage>
</organism>
<evidence type="ECO:0000256" key="15">
    <source>
        <dbReference type="RuleBase" id="RU365021"/>
    </source>
</evidence>
<evidence type="ECO:0000256" key="8">
    <source>
        <dbReference type="ARBA" id="ARBA00022519"/>
    </source>
</evidence>
<evidence type="ECO:0000256" key="1">
    <source>
        <dbReference type="ARBA" id="ARBA00002057"/>
    </source>
</evidence>
<keyword evidence="11 15" id="KW-0135">Cellulose biosynthesis</keyword>
<comment type="pathway">
    <text evidence="3 15">Glycan metabolism; bacterial cellulose biosynthesis.</text>
</comment>
<keyword evidence="12 15" id="KW-1133">Transmembrane helix</keyword>
<evidence type="ECO:0000256" key="13">
    <source>
        <dbReference type="ARBA" id="ARBA00023136"/>
    </source>
</evidence>
<keyword evidence="9 15" id="KW-0973">c-di-GMP</keyword>
<dbReference type="NCBIfam" id="NF008323">
    <property type="entry name" value="PRK11114.1-1"/>
    <property type="match status" value="1"/>
</dbReference>
<evidence type="ECO:0000256" key="14">
    <source>
        <dbReference type="ARBA" id="ARBA00033444"/>
    </source>
</evidence>
<comment type="caution">
    <text evidence="16">The sequence shown here is derived from an EMBL/GenBank/DDBJ whole genome shotgun (WGS) entry which is preliminary data.</text>
</comment>
<feature type="transmembrane region" description="Helical" evidence="15">
    <location>
        <begin position="755"/>
        <end position="776"/>
    </location>
</feature>
<dbReference type="GO" id="GO:0006011">
    <property type="term" value="P:UDP-alpha-D-glucose metabolic process"/>
    <property type="evidence" value="ECO:0007669"/>
    <property type="project" value="InterPro"/>
</dbReference>
<keyword evidence="7 15" id="KW-1003">Cell membrane</keyword>
<name>A0A4Q7LTR4_9BURK</name>
<keyword evidence="13 15" id="KW-0472">Membrane</keyword>
<evidence type="ECO:0000313" key="17">
    <source>
        <dbReference type="Proteomes" id="UP000293433"/>
    </source>
</evidence>
<comment type="similarity">
    <text evidence="4 15">Belongs to the AcsB/BcsB family.</text>
</comment>
<evidence type="ECO:0000256" key="4">
    <source>
        <dbReference type="ARBA" id="ARBA00010714"/>
    </source>
</evidence>
<keyword evidence="8 15" id="KW-0997">Cell inner membrane</keyword>
<protein>
    <recommendedName>
        <fullName evidence="6 15">Cyclic di-GMP-binding protein</fullName>
    </recommendedName>
    <alternativeName>
        <fullName evidence="14 15">Cellulose synthase regulatory subunit</fullName>
    </alternativeName>
</protein>
<evidence type="ECO:0000256" key="5">
    <source>
        <dbReference type="ARBA" id="ARBA00011437"/>
    </source>
</evidence>
<comment type="subcellular location">
    <subcellularLocation>
        <location evidence="2">Cell inner membrane</location>
        <topology evidence="2">Single-pass membrane protein</topology>
    </subcellularLocation>
</comment>
<evidence type="ECO:0000256" key="11">
    <source>
        <dbReference type="ARBA" id="ARBA00022916"/>
    </source>
</evidence>
<evidence type="ECO:0000256" key="6">
    <source>
        <dbReference type="ARBA" id="ARBA00021844"/>
    </source>
</evidence>
<evidence type="ECO:0000313" key="16">
    <source>
        <dbReference type="EMBL" id="RZS57831.1"/>
    </source>
</evidence>
<accession>A0A4Q7LTR4</accession>
<dbReference type="AlphaFoldDB" id="A0A4Q7LTR4"/>
<keyword evidence="17" id="KW-1185">Reference proteome</keyword>
<evidence type="ECO:0000256" key="12">
    <source>
        <dbReference type="ARBA" id="ARBA00022989"/>
    </source>
</evidence>